<sequence length="724" mass="78879">MTSKDRRRFLRSATASAALSLFPPAIRRALAIPASNTTGTIRDVQHVVIFMQENRSFDHYLGTLPGVRGFGDRITIPQPQGESVWQQSDGTRSVLPFHLDKSQGNALLAGGAHEWVDAHGAWDNGRMTQWPKSKGDISMGYLREADLPFHFALANAFTVCDAYHCSLMGGTNSNRLFLLTGTNGPGNSDSNGVSRHAVVNNNGWDWLGPSANGLTWTTYVERLQKAGVSWKIYENQPDNYNDNPLAGFAAFRKIHEAIAGSPNLAWSAALESREPLYKGIGNTMPDGGFLQAFKDDIAANQLPQVSWIVSPQAYCEHPAVSTPGQGAWYMQQLLDALTANPEVWSQTVLFVNYDENDCFFDHMPPPAAPSPIGNGAYAGKSTVSTKHEYFTVPNPPGDSTPLVPDGQPYGAGPRVPMFVVSPWSTGGLVNSQVFDHTSVLRFLELRFGVEEPNISAWRRAVFGDLTSTLNFSTPNKKPVTSFPAPSKASADAQKAQQHALKAVAPPALAEQAMPVQVRFARPSRALPYRLHADATIVAKRSEMRLALRNEGSAGVVFHVYDTLHLERAPRRYTVEAGKHLDDTWTPAATDAGAYDLWVLGPNGFHRRFTGNASAAARGPATEMRLRYDEAANTLVLTLANSGPAQAECTVTANAYRSDGPWTLSVPAHGRAEQRWLLDASGGWYDFTLSAVKNTDGANEITRRFAGRMETGKDSISDPEMGIAR</sequence>
<dbReference type="GO" id="GO:0034480">
    <property type="term" value="F:phosphatidylcholine phospholipase C activity"/>
    <property type="evidence" value="ECO:0007669"/>
    <property type="project" value="UniProtKB-EC"/>
</dbReference>
<dbReference type="InterPro" id="IPR008475">
    <property type="entry name" value="PLipase_C_C"/>
</dbReference>
<evidence type="ECO:0000256" key="2">
    <source>
        <dbReference type="ARBA" id="ARBA00012018"/>
    </source>
</evidence>
<evidence type="ECO:0000256" key="3">
    <source>
        <dbReference type="ARBA" id="ARBA00022801"/>
    </source>
</evidence>
<dbReference type="NCBIfam" id="TIGR03396">
    <property type="entry name" value="PC_PLC"/>
    <property type="match status" value="1"/>
</dbReference>
<dbReference type="Pfam" id="PF05506">
    <property type="entry name" value="PLipase_C_C"/>
    <property type="match status" value="2"/>
</dbReference>
<protein>
    <recommendedName>
        <fullName evidence="2">phospholipase C</fullName>
        <ecNumber evidence="2">3.1.4.3</ecNumber>
    </recommendedName>
</protein>
<dbReference type="Gene3D" id="3.40.720.10">
    <property type="entry name" value="Alkaline Phosphatase, subunit A"/>
    <property type="match status" value="2"/>
</dbReference>
<comment type="similarity">
    <text evidence="1">Belongs to the bacterial phospholipase C family.</text>
</comment>
<dbReference type="EMBL" id="CADIKL010000006">
    <property type="protein sequence ID" value="CAB3783824.1"/>
    <property type="molecule type" value="Genomic_DNA"/>
</dbReference>
<evidence type="ECO:0000259" key="4">
    <source>
        <dbReference type="Pfam" id="PF05506"/>
    </source>
</evidence>
<keyword evidence="3 5" id="KW-0378">Hydrolase</keyword>
<dbReference type="InterPro" id="IPR017850">
    <property type="entry name" value="Alkaline_phosphatase_core_sf"/>
</dbReference>
<feature type="domain" description="Bacterial phospholipase C C-terminal" evidence="4">
    <location>
        <begin position="622"/>
        <end position="707"/>
    </location>
</feature>
<dbReference type="AlphaFoldDB" id="A0A6J5FRB8"/>
<dbReference type="EC" id="3.1.4.3" evidence="2"/>
<evidence type="ECO:0000256" key="1">
    <source>
        <dbReference type="ARBA" id="ARBA00009717"/>
    </source>
</evidence>
<name>A0A6J5FRB8_9BURK</name>
<dbReference type="Proteomes" id="UP000494119">
    <property type="component" value="Unassembled WGS sequence"/>
</dbReference>
<dbReference type="InterPro" id="IPR006311">
    <property type="entry name" value="TAT_signal"/>
</dbReference>
<accession>A0A6J5FRB8</accession>
<dbReference type="CDD" id="cd16014">
    <property type="entry name" value="PLC"/>
    <property type="match status" value="1"/>
</dbReference>
<dbReference type="Pfam" id="PF04185">
    <property type="entry name" value="Phosphoesterase"/>
    <property type="match status" value="1"/>
</dbReference>
<dbReference type="RefSeq" id="WP_175194769.1">
    <property type="nucleotide sequence ID" value="NZ_CADIKL010000006.1"/>
</dbReference>
<dbReference type="PROSITE" id="PS51318">
    <property type="entry name" value="TAT"/>
    <property type="match status" value="1"/>
</dbReference>
<dbReference type="InterPro" id="IPR007312">
    <property type="entry name" value="Phosphoesterase"/>
</dbReference>
<dbReference type="PANTHER" id="PTHR31956">
    <property type="entry name" value="NON-SPECIFIC PHOSPHOLIPASE C4-RELATED"/>
    <property type="match status" value="1"/>
</dbReference>
<gene>
    <name evidence="5" type="primary">plcN_2</name>
    <name evidence="5" type="ORF">LMG28688_01728</name>
</gene>
<dbReference type="InterPro" id="IPR017767">
    <property type="entry name" value="PC-PLC"/>
</dbReference>
<evidence type="ECO:0000313" key="5">
    <source>
        <dbReference type="EMBL" id="CAB3783824.1"/>
    </source>
</evidence>
<dbReference type="GO" id="GO:0016042">
    <property type="term" value="P:lipid catabolic process"/>
    <property type="evidence" value="ECO:0007669"/>
    <property type="project" value="InterPro"/>
</dbReference>
<feature type="domain" description="Bacterial phospholipase C C-terminal" evidence="4">
    <location>
        <begin position="522"/>
        <end position="611"/>
    </location>
</feature>
<evidence type="ECO:0000313" key="6">
    <source>
        <dbReference type="Proteomes" id="UP000494119"/>
    </source>
</evidence>
<proteinExistence type="inferred from homology"/>
<organism evidence="5 6">
    <name type="scientific">Paraburkholderia caffeinitolerans</name>
    <dbReference type="NCBI Taxonomy" id="1723730"/>
    <lineage>
        <taxon>Bacteria</taxon>
        <taxon>Pseudomonadati</taxon>
        <taxon>Pseudomonadota</taxon>
        <taxon>Betaproteobacteria</taxon>
        <taxon>Burkholderiales</taxon>
        <taxon>Burkholderiaceae</taxon>
        <taxon>Paraburkholderia</taxon>
    </lineage>
</organism>
<dbReference type="PANTHER" id="PTHR31956:SF1">
    <property type="entry name" value="NON-SPECIFIC PHOSPHOLIPASE C1"/>
    <property type="match status" value="1"/>
</dbReference>
<reference evidence="5 6" key="1">
    <citation type="submission" date="2020-04" db="EMBL/GenBank/DDBJ databases">
        <authorList>
            <person name="De Canck E."/>
        </authorList>
    </citation>
    <scope>NUCLEOTIDE SEQUENCE [LARGE SCALE GENOMIC DNA]</scope>
    <source>
        <strain evidence="5 6">LMG 28688</strain>
    </source>
</reference>
<keyword evidence="6" id="KW-1185">Reference proteome</keyword>